<proteinExistence type="predicted"/>
<evidence type="ECO:0000313" key="3">
    <source>
        <dbReference type="Proteomes" id="UP000619041"/>
    </source>
</evidence>
<comment type="caution">
    <text evidence="2">The sequence shown here is derived from an EMBL/GenBank/DDBJ whole genome shotgun (WGS) entry which is preliminary data.</text>
</comment>
<reference evidence="3" key="1">
    <citation type="journal article" date="2019" name="Int. J. Syst. Evol. Microbiol.">
        <title>The Global Catalogue of Microorganisms (GCM) 10K type strain sequencing project: providing services to taxonomists for standard genome sequencing and annotation.</title>
        <authorList>
            <consortium name="The Broad Institute Genomics Platform"/>
            <consortium name="The Broad Institute Genome Sequencing Center for Infectious Disease"/>
            <person name="Wu L."/>
            <person name="Ma J."/>
        </authorList>
    </citation>
    <scope>NUCLEOTIDE SEQUENCE [LARGE SCALE GENOMIC DNA]</scope>
    <source>
        <strain evidence="3">CGMCC 1.15959</strain>
    </source>
</reference>
<dbReference type="Gene3D" id="3.90.1150.200">
    <property type="match status" value="1"/>
</dbReference>
<dbReference type="Pfam" id="PF13376">
    <property type="entry name" value="OmdA"/>
    <property type="match status" value="1"/>
</dbReference>
<dbReference type="RefSeq" id="WP_188644056.1">
    <property type="nucleotide sequence ID" value="NZ_BMKL01000001.1"/>
</dbReference>
<keyword evidence="3" id="KW-1185">Reference proteome</keyword>
<sequence>MKTDPRIDAYIANAAEFARPILTRLRALVHSALPQAEETIKWSMPHFTVLGKNVAGMAAFKAHCAFTIHGEGRAGTEGMGQHGKLASVEDIPPDAELVAKLIAATARIESDGSATKARSRSAPKTEIPMPEDFAAALAGNPQARATLEGFAPSHRREYVQWVTEAKREETRAKRIAQSVEWLAEGKKRNWKYERC</sequence>
<accession>A0ABQ1S3X4</accession>
<protein>
    <recommendedName>
        <fullName evidence="1">YdhG-like domain-containing protein</fullName>
    </recommendedName>
</protein>
<dbReference type="EMBL" id="BMKL01000001">
    <property type="protein sequence ID" value="GGD91677.1"/>
    <property type="molecule type" value="Genomic_DNA"/>
</dbReference>
<name>A0ABQ1S3X4_9SPHN</name>
<evidence type="ECO:0000259" key="1">
    <source>
        <dbReference type="Pfam" id="PF08818"/>
    </source>
</evidence>
<gene>
    <name evidence="2" type="ORF">GCM10011515_09200</name>
</gene>
<organism evidence="2 3">
    <name type="scientific">Tsuneonella deserti</name>
    <dbReference type="NCBI Taxonomy" id="2035528"/>
    <lineage>
        <taxon>Bacteria</taxon>
        <taxon>Pseudomonadati</taxon>
        <taxon>Pseudomonadota</taxon>
        <taxon>Alphaproteobacteria</taxon>
        <taxon>Sphingomonadales</taxon>
        <taxon>Erythrobacteraceae</taxon>
        <taxon>Tsuneonella</taxon>
    </lineage>
</organism>
<dbReference type="Proteomes" id="UP000619041">
    <property type="component" value="Unassembled WGS sequence"/>
</dbReference>
<evidence type="ECO:0000313" key="2">
    <source>
        <dbReference type="EMBL" id="GGD91677.1"/>
    </source>
</evidence>
<dbReference type="InterPro" id="IPR014922">
    <property type="entry name" value="YdhG-like"/>
</dbReference>
<dbReference type="SUPFAM" id="SSF159888">
    <property type="entry name" value="YdhG-like"/>
    <property type="match status" value="1"/>
</dbReference>
<feature type="domain" description="YdhG-like" evidence="1">
    <location>
        <begin position="19"/>
        <end position="104"/>
    </location>
</feature>
<dbReference type="Pfam" id="PF08818">
    <property type="entry name" value="DUF1801"/>
    <property type="match status" value="1"/>
</dbReference>